<keyword evidence="1" id="KW-1133">Transmembrane helix</keyword>
<evidence type="ECO:0000256" key="2">
    <source>
        <dbReference type="SAM" id="SignalP"/>
    </source>
</evidence>
<accession>A0A0W0G3Y5</accession>
<keyword evidence="2" id="KW-0732">Signal</keyword>
<proteinExistence type="predicted"/>
<feature type="chain" id="PRO_5006902315" evidence="2">
    <location>
        <begin position="18"/>
        <end position="261"/>
    </location>
</feature>
<dbReference type="PANTHER" id="PTHR35043">
    <property type="entry name" value="TRANSCRIPTION FACTOR DOMAIN-CONTAINING PROTEIN"/>
    <property type="match status" value="1"/>
</dbReference>
<keyword evidence="1" id="KW-0812">Transmembrane</keyword>
<evidence type="ECO:0000313" key="3">
    <source>
        <dbReference type="EMBL" id="KTB43277.1"/>
    </source>
</evidence>
<protein>
    <submittedName>
        <fullName evidence="3">Uncharacterized protein</fullName>
    </submittedName>
</protein>
<feature type="transmembrane region" description="Helical" evidence="1">
    <location>
        <begin position="82"/>
        <end position="102"/>
    </location>
</feature>
<reference evidence="3 4" key="1">
    <citation type="submission" date="2015-12" db="EMBL/GenBank/DDBJ databases">
        <title>Draft genome sequence of Moniliophthora roreri, the causal agent of frosty pod rot of cacao.</title>
        <authorList>
            <person name="Aime M.C."/>
            <person name="Diaz-Valderrama J.R."/>
            <person name="Kijpornyongpan T."/>
            <person name="Phillips-Mora W."/>
        </authorList>
    </citation>
    <scope>NUCLEOTIDE SEQUENCE [LARGE SCALE GENOMIC DNA]</scope>
    <source>
        <strain evidence="3 4">MCA 2952</strain>
    </source>
</reference>
<organism evidence="3 4">
    <name type="scientific">Moniliophthora roreri</name>
    <name type="common">Frosty pod rot fungus</name>
    <name type="synonym">Monilia roreri</name>
    <dbReference type="NCBI Taxonomy" id="221103"/>
    <lineage>
        <taxon>Eukaryota</taxon>
        <taxon>Fungi</taxon>
        <taxon>Dikarya</taxon>
        <taxon>Basidiomycota</taxon>
        <taxon>Agaricomycotina</taxon>
        <taxon>Agaricomycetes</taxon>
        <taxon>Agaricomycetidae</taxon>
        <taxon>Agaricales</taxon>
        <taxon>Marasmiineae</taxon>
        <taxon>Marasmiaceae</taxon>
        <taxon>Moniliophthora</taxon>
    </lineage>
</organism>
<dbReference type="PANTHER" id="PTHR35043:SF7">
    <property type="entry name" value="TRANSCRIPTION FACTOR DOMAIN-CONTAINING PROTEIN"/>
    <property type="match status" value="1"/>
</dbReference>
<dbReference type="Proteomes" id="UP000054988">
    <property type="component" value="Unassembled WGS sequence"/>
</dbReference>
<evidence type="ECO:0000256" key="1">
    <source>
        <dbReference type="SAM" id="Phobius"/>
    </source>
</evidence>
<name>A0A0W0G3Y5_MONRR</name>
<evidence type="ECO:0000313" key="4">
    <source>
        <dbReference type="Proteomes" id="UP000054988"/>
    </source>
</evidence>
<sequence length="261" mass="29655">MILLYALSQSLPPSTLATSTNTSSLFDPVTGECIDINGCRTTTGILWSCLPVILICTWVAIHPNIPRVGTHSAMVIYKDIQLMVIAILAPEIIILWAMRQWYSAKNISEQYKDYGWGMSHAFFVIMGRFALYNGDKFMGYLWNDNEDTSYEDEIKDYIQKVQGVPVPYHLQDSDDLTMNEKQVLSSDSKQQPTWLLEYLIKNGYITITEDEIKDRSHADFIAKSIALIQTTWFILQVAARAAEHLAITELEIITVISEMDT</sequence>
<dbReference type="EMBL" id="LATX01001214">
    <property type="protein sequence ID" value="KTB43277.1"/>
    <property type="molecule type" value="Genomic_DNA"/>
</dbReference>
<feature type="signal peptide" evidence="2">
    <location>
        <begin position="1"/>
        <end position="17"/>
    </location>
</feature>
<comment type="caution">
    <text evidence="3">The sequence shown here is derived from an EMBL/GenBank/DDBJ whole genome shotgun (WGS) entry which is preliminary data.</text>
</comment>
<feature type="transmembrane region" description="Helical" evidence="1">
    <location>
        <begin position="114"/>
        <end position="131"/>
    </location>
</feature>
<keyword evidence="1" id="KW-0472">Membrane</keyword>
<gene>
    <name evidence="3" type="ORF">WG66_4149</name>
</gene>
<feature type="transmembrane region" description="Helical" evidence="1">
    <location>
        <begin position="41"/>
        <end position="61"/>
    </location>
</feature>
<dbReference type="AlphaFoldDB" id="A0A0W0G3Y5"/>